<comment type="caution">
    <text evidence="1">The sequence shown here is derived from an EMBL/GenBank/DDBJ whole genome shotgun (WGS) entry which is preliminary data.</text>
</comment>
<organism evidence="1 2">
    <name type="scientific">Reticulomyxa filosa</name>
    <dbReference type="NCBI Taxonomy" id="46433"/>
    <lineage>
        <taxon>Eukaryota</taxon>
        <taxon>Sar</taxon>
        <taxon>Rhizaria</taxon>
        <taxon>Retaria</taxon>
        <taxon>Foraminifera</taxon>
        <taxon>Monothalamids</taxon>
        <taxon>Reticulomyxidae</taxon>
        <taxon>Reticulomyxa</taxon>
    </lineage>
</organism>
<dbReference type="Gene3D" id="3.90.1410.10">
    <property type="entry name" value="set domain protein methyltransferase, domain 1"/>
    <property type="match status" value="1"/>
</dbReference>
<dbReference type="AlphaFoldDB" id="X6LSG9"/>
<sequence length="170" mass="20097">KKKKKKKKKKKRGLKKKYLKNCCIAGRGVVALDDLNMTTPAMCIPRKIMLTLSRNDAEKIRDFAIYDDMCQRTQSLGLVLYVWYERMREDKSYFKHYLDCLPLQFDNLPQNWPLKDIAPLLSDTILLDTIIRIKLSHLARYLSIREKLTKFGIQPVLFKSNLNKFKKKNK</sequence>
<protein>
    <submittedName>
        <fullName evidence="1">Uncharacterized protein</fullName>
    </submittedName>
</protein>
<accession>X6LSG9</accession>
<dbReference type="Proteomes" id="UP000023152">
    <property type="component" value="Unassembled WGS sequence"/>
</dbReference>
<proteinExistence type="predicted"/>
<evidence type="ECO:0000313" key="2">
    <source>
        <dbReference type="Proteomes" id="UP000023152"/>
    </source>
</evidence>
<evidence type="ECO:0000313" key="1">
    <source>
        <dbReference type="EMBL" id="ETO03695.1"/>
    </source>
</evidence>
<name>X6LSG9_RETFI</name>
<reference evidence="1 2" key="1">
    <citation type="journal article" date="2013" name="Curr. Biol.">
        <title>The Genome of the Foraminiferan Reticulomyxa filosa.</title>
        <authorList>
            <person name="Glockner G."/>
            <person name="Hulsmann N."/>
            <person name="Schleicher M."/>
            <person name="Noegel A.A."/>
            <person name="Eichinger L."/>
            <person name="Gallinger C."/>
            <person name="Pawlowski J."/>
            <person name="Sierra R."/>
            <person name="Euteneuer U."/>
            <person name="Pillet L."/>
            <person name="Moustafa A."/>
            <person name="Platzer M."/>
            <person name="Groth M."/>
            <person name="Szafranski K."/>
            <person name="Schliwa M."/>
        </authorList>
    </citation>
    <scope>NUCLEOTIDE SEQUENCE [LARGE SCALE GENOMIC DNA]</scope>
</reference>
<dbReference type="EMBL" id="ASPP01032598">
    <property type="protein sequence ID" value="ETO03695.1"/>
    <property type="molecule type" value="Genomic_DNA"/>
</dbReference>
<feature type="non-terminal residue" evidence="1">
    <location>
        <position position="1"/>
    </location>
</feature>
<keyword evidence="2" id="KW-1185">Reference proteome</keyword>
<dbReference type="SUPFAM" id="SSF82199">
    <property type="entry name" value="SET domain"/>
    <property type="match status" value="1"/>
</dbReference>
<dbReference type="OrthoDB" id="341421at2759"/>
<dbReference type="InterPro" id="IPR046341">
    <property type="entry name" value="SET_dom_sf"/>
</dbReference>
<gene>
    <name evidence="1" type="ORF">RFI_33707</name>
</gene>